<gene>
    <name evidence="2" type="ORF">FHX75_13508</name>
</gene>
<evidence type="ECO:0000256" key="1">
    <source>
        <dbReference type="SAM" id="Coils"/>
    </source>
</evidence>
<name>A0A561VPB8_9ACTN</name>
<organism evidence="2 3">
    <name type="scientific">Micromonospora palomenae</name>
    <dbReference type="NCBI Taxonomy" id="1461247"/>
    <lineage>
        <taxon>Bacteria</taxon>
        <taxon>Bacillati</taxon>
        <taxon>Actinomycetota</taxon>
        <taxon>Actinomycetes</taxon>
        <taxon>Micromonosporales</taxon>
        <taxon>Micromonosporaceae</taxon>
        <taxon>Micromonospora</taxon>
    </lineage>
</organism>
<dbReference type="AlphaFoldDB" id="A0A561VPB8"/>
<dbReference type="EMBL" id="VIXA01000003">
    <property type="protein sequence ID" value="TWG13464.1"/>
    <property type="molecule type" value="Genomic_DNA"/>
</dbReference>
<sequence>MTYPNERRVRYVPTLAVWTVDTQQSHAGGADQLLGAMLAYATESGDMPAGCTCAPESFSYHGQTGMQASPPRVHGVFRRGGVSIYGHGTLPDGERGSVEGNASQCPHANAAGEQQAKELAKAGRWDDLYALTEAFPAAPGTLQPAEPGSKAPAAWHGEPLTVSGVGAIPDRHVHPDVRADLARLGVLAADADRLGRAAREAQAAVESAGTDARRQAAEAAAAGTPLDAAAVTRSIRERQEQAEAAQITADGTRDAVAKVRQQVADGIAERQAEWLSYLRDQAAHGLARLDLVVSELEAAVENLAEIDRVRQAVESPSAGRLFHGASMIAGNAVDAARETRQRAAEALAGLERHAAKARKAEAAQAA</sequence>
<keyword evidence="3" id="KW-1185">Reference proteome</keyword>
<reference evidence="2 3" key="1">
    <citation type="submission" date="2019-06" db="EMBL/GenBank/DDBJ databases">
        <title>Sequencing the genomes of 1000 actinobacteria strains.</title>
        <authorList>
            <person name="Klenk H.-P."/>
        </authorList>
    </citation>
    <scope>NUCLEOTIDE SEQUENCE [LARGE SCALE GENOMIC DNA]</scope>
    <source>
        <strain evidence="2 3">DSM 102131</strain>
    </source>
</reference>
<evidence type="ECO:0000313" key="2">
    <source>
        <dbReference type="EMBL" id="TWG13464.1"/>
    </source>
</evidence>
<dbReference type="RefSeq" id="WP_154942475.1">
    <property type="nucleotide sequence ID" value="NZ_VIXA01000003.1"/>
</dbReference>
<keyword evidence="1" id="KW-0175">Coiled coil</keyword>
<feature type="coiled-coil region" evidence="1">
    <location>
        <begin position="333"/>
        <end position="360"/>
    </location>
</feature>
<protein>
    <submittedName>
        <fullName evidence="2">Uncharacterized protein</fullName>
    </submittedName>
</protein>
<comment type="caution">
    <text evidence="2">The sequence shown here is derived from an EMBL/GenBank/DDBJ whole genome shotgun (WGS) entry which is preliminary data.</text>
</comment>
<evidence type="ECO:0000313" key="3">
    <source>
        <dbReference type="Proteomes" id="UP000319927"/>
    </source>
</evidence>
<dbReference type="Proteomes" id="UP000319927">
    <property type="component" value="Unassembled WGS sequence"/>
</dbReference>
<proteinExistence type="predicted"/>
<accession>A0A561VPB8</accession>
<dbReference type="OrthoDB" id="3339336at2"/>